<keyword evidence="3" id="KW-1185">Reference proteome</keyword>
<organism evidence="2 3">
    <name type="scientific">Syncephalis pseudoplumigaleata</name>
    <dbReference type="NCBI Taxonomy" id="1712513"/>
    <lineage>
        <taxon>Eukaryota</taxon>
        <taxon>Fungi</taxon>
        <taxon>Fungi incertae sedis</taxon>
        <taxon>Zoopagomycota</taxon>
        <taxon>Zoopagomycotina</taxon>
        <taxon>Zoopagomycetes</taxon>
        <taxon>Zoopagales</taxon>
        <taxon>Piptocephalidaceae</taxon>
        <taxon>Syncephalis</taxon>
    </lineage>
</organism>
<dbReference type="OrthoDB" id="207084at2759"/>
<dbReference type="PANTHER" id="PTHR15239">
    <property type="entry name" value="NUCLEAR EXPORT MEDIATOR FACTOR NEMF"/>
    <property type="match status" value="1"/>
</dbReference>
<protein>
    <submittedName>
        <fullName evidence="2">Fibronectin-binding protein A N-terminus-domain-containing protein</fullName>
    </submittedName>
</protein>
<reference evidence="3" key="1">
    <citation type="journal article" date="2018" name="Nat. Microbiol.">
        <title>Leveraging single-cell genomics to expand the fungal tree of life.</title>
        <authorList>
            <person name="Ahrendt S.R."/>
            <person name="Quandt C.A."/>
            <person name="Ciobanu D."/>
            <person name="Clum A."/>
            <person name="Salamov A."/>
            <person name="Andreopoulos B."/>
            <person name="Cheng J.F."/>
            <person name="Woyke T."/>
            <person name="Pelin A."/>
            <person name="Henrissat B."/>
            <person name="Reynolds N.K."/>
            <person name="Benny G.L."/>
            <person name="Smith M.E."/>
            <person name="James T.Y."/>
            <person name="Grigoriev I.V."/>
        </authorList>
    </citation>
    <scope>NUCLEOTIDE SEQUENCE [LARGE SCALE GENOMIC DNA]</scope>
    <source>
        <strain evidence="3">Benny S71-1</strain>
    </source>
</reference>
<dbReference type="Gene3D" id="2.30.310.10">
    <property type="entry name" value="ibrinogen binding protein from staphylococcus aureus domain"/>
    <property type="match status" value="1"/>
</dbReference>
<dbReference type="AlphaFoldDB" id="A0A4P9YVM2"/>
<dbReference type="Pfam" id="PF05670">
    <property type="entry name" value="NFACT-R_1"/>
    <property type="match status" value="1"/>
</dbReference>
<evidence type="ECO:0000313" key="3">
    <source>
        <dbReference type="Proteomes" id="UP000278143"/>
    </source>
</evidence>
<dbReference type="GO" id="GO:0072344">
    <property type="term" value="P:rescue of stalled ribosome"/>
    <property type="evidence" value="ECO:0007669"/>
    <property type="project" value="TreeGrafter"/>
</dbReference>
<dbReference type="GO" id="GO:0043023">
    <property type="term" value="F:ribosomal large subunit binding"/>
    <property type="evidence" value="ECO:0007669"/>
    <property type="project" value="TreeGrafter"/>
</dbReference>
<dbReference type="Proteomes" id="UP000278143">
    <property type="component" value="Unassembled WGS sequence"/>
</dbReference>
<sequence length="515" mass="58894">STQYARDKANMPSNFCMKLRKHIRMRRLTNIRQLGTDRIVHFEFLGNEAEGDYHLFVEFYASGNIILTDHAYRIIALLRVVQPNESVRFAVREPYPLHTDAARRDWQPLPADDVLQTDIRGAVQAAGAKDNLKRTLAGLPALADLGPVLVEHAIRVAGLEPQLKVATDFDAGAGRRARRYNEFHPFLCAQHRALPYREFDSFDACVDEFYSRIESQKLETKTVQQELDADKKLSKIKRDQFARASSLAVTQTENERRAELILGNLDLVERAIKYIRHHMECGTDWTLLWRMIQNHPQNKFILGLSAASGKPVKISIDATMTAYANARAFFDQKRQSAVKYTKTMAQADKAFKSAEKKIRQDLRQVKITATINRMRKPFWFEKFMWFISSEGYLVIAGRDMQQNEIIVKRYLRKDDKYVHADLHGAATVVVKNPHSYPPPPSTMFQAGVMSVCQSRAWEAKMLASAYWVNADQVSKTAPSGEYLTTGSFMIRGKRNFLPPVNLVYGFGYLFKIDES</sequence>
<dbReference type="InterPro" id="IPR008532">
    <property type="entry name" value="NFACT_RNA-bd"/>
</dbReference>
<dbReference type="GO" id="GO:1990116">
    <property type="term" value="P:ribosome-associated ubiquitin-dependent protein catabolic process"/>
    <property type="evidence" value="ECO:0007669"/>
    <property type="project" value="TreeGrafter"/>
</dbReference>
<dbReference type="Pfam" id="PF05833">
    <property type="entry name" value="NFACT_N"/>
    <property type="match status" value="1"/>
</dbReference>
<feature type="non-terminal residue" evidence="2">
    <location>
        <position position="515"/>
    </location>
</feature>
<accession>A0A4P9YVM2</accession>
<name>A0A4P9YVM2_9FUNG</name>
<evidence type="ECO:0000259" key="1">
    <source>
        <dbReference type="Pfam" id="PF05670"/>
    </source>
</evidence>
<dbReference type="EMBL" id="KZ990474">
    <property type="protein sequence ID" value="RKP24057.1"/>
    <property type="molecule type" value="Genomic_DNA"/>
</dbReference>
<feature type="non-terminal residue" evidence="2">
    <location>
        <position position="1"/>
    </location>
</feature>
<dbReference type="GO" id="GO:0000049">
    <property type="term" value="F:tRNA binding"/>
    <property type="evidence" value="ECO:0007669"/>
    <property type="project" value="TreeGrafter"/>
</dbReference>
<proteinExistence type="predicted"/>
<dbReference type="InterPro" id="IPR051608">
    <property type="entry name" value="RQC_Subunit_NEMF"/>
</dbReference>
<dbReference type="GO" id="GO:1990112">
    <property type="term" value="C:RQC complex"/>
    <property type="evidence" value="ECO:0007669"/>
    <property type="project" value="TreeGrafter"/>
</dbReference>
<gene>
    <name evidence="2" type="ORF">SYNPS1DRAFT_9058</name>
</gene>
<dbReference type="PANTHER" id="PTHR15239:SF6">
    <property type="entry name" value="RIBOSOME QUALITY CONTROL COMPLEX SUBUNIT NEMF"/>
    <property type="match status" value="1"/>
</dbReference>
<feature type="domain" description="NFACT RNA-binding" evidence="1">
    <location>
        <begin position="382"/>
        <end position="492"/>
    </location>
</feature>
<evidence type="ECO:0000313" key="2">
    <source>
        <dbReference type="EMBL" id="RKP24057.1"/>
    </source>
</evidence>